<dbReference type="PANTHER" id="PTHR31350:SF27">
    <property type="entry name" value="HEMIMETHYLATED DNA-BINDING DOMAIN-CONTAINING PROTEIN"/>
    <property type="match status" value="1"/>
</dbReference>
<evidence type="ECO:0000313" key="3">
    <source>
        <dbReference type="EMBL" id="QMW22427.1"/>
    </source>
</evidence>
<accession>A0A7G5IGD5</accession>
<feature type="domain" description="Protein SirB1 N-terminal" evidence="2">
    <location>
        <begin position="40"/>
        <end position="187"/>
    </location>
</feature>
<evidence type="ECO:0000259" key="2">
    <source>
        <dbReference type="Pfam" id="PF13369"/>
    </source>
</evidence>
<proteinExistence type="inferred from homology"/>
<keyword evidence="4" id="KW-1185">Reference proteome</keyword>
<dbReference type="InterPro" id="IPR032698">
    <property type="entry name" value="SirB1_N"/>
</dbReference>
<sequence length="266" mass="28452">MDAIAALGLVDDEAIRLDEAGLLLSAADTPDADLPFAREIVDAMARRLLTRDSPWASAADRAAMLAQVVAVEDGFRGDATRYDAPENADWLSMLARRRGLPVILSMLYVALARRVGWAAAALNVPGHVLVRIGREPGSVLIDPFEGGALLGEGALAAIVARSLGRHVKPRPDHVAPMTNRATLIRLLSNPAARARKAGDVERALVLTRRMTAIAPMVSTLWWDRARLEQLSGDSAAARESLAAMRETTHDPAVEARIKAAVAALAR</sequence>
<evidence type="ECO:0000313" key="4">
    <source>
        <dbReference type="Proteomes" id="UP000515292"/>
    </source>
</evidence>
<dbReference type="Proteomes" id="UP000515292">
    <property type="component" value="Chromosome"/>
</dbReference>
<dbReference type="AlphaFoldDB" id="A0A7G5IGD5"/>
<dbReference type="Pfam" id="PF13369">
    <property type="entry name" value="Transglut_core2"/>
    <property type="match status" value="1"/>
</dbReference>
<protein>
    <recommendedName>
        <fullName evidence="2">Protein SirB1 N-terminal domain-containing protein</fullName>
    </recommendedName>
</protein>
<dbReference type="KEGG" id="sand:H3309_13925"/>
<evidence type="ECO:0000256" key="1">
    <source>
        <dbReference type="ARBA" id="ARBA00007100"/>
    </source>
</evidence>
<comment type="similarity">
    <text evidence="1">Belongs to the UPF0162 family.</text>
</comment>
<reference evidence="3 4" key="1">
    <citation type="submission" date="2020-07" db="EMBL/GenBank/DDBJ databases">
        <title>Complete genome sequence for Sandaracinobacter sp. M6.</title>
        <authorList>
            <person name="Tang Y."/>
            <person name="Liu Q."/>
            <person name="Guo Z."/>
            <person name="Lei P."/>
            <person name="Huang B."/>
        </authorList>
    </citation>
    <scope>NUCLEOTIDE SEQUENCE [LARGE SCALE GENOMIC DNA]</scope>
    <source>
        <strain evidence="3 4">M6</strain>
    </source>
</reference>
<organism evidence="3 4">
    <name type="scientific">Sandaracinobacteroides saxicola</name>
    <dbReference type="NCBI Taxonomy" id="2759707"/>
    <lineage>
        <taxon>Bacteria</taxon>
        <taxon>Pseudomonadati</taxon>
        <taxon>Pseudomonadota</taxon>
        <taxon>Alphaproteobacteria</taxon>
        <taxon>Sphingomonadales</taxon>
        <taxon>Sphingosinicellaceae</taxon>
        <taxon>Sandaracinobacteroides</taxon>
    </lineage>
</organism>
<name>A0A7G5IGD5_9SPHN</name>
<dbReference type="RefSeq" id="WP_182295317.1">
    <property type="nucleotide sequence ID" value="NZ_CP059851.1"/>
</dbReference>
<dbReference type="PANTHER" id="PTHR31350">
    <property type="entry name" value="SI:DKEY-261L7.2"/>
    <property type="match status" value="1"/>
</dbReference>
<gene>
    <name evidence="3" type="ORF">H3309_13925</name>
</gene>
<dbReference type="EMBL" id="CP059851">
    <property type="protein sequence ID" value="QMW22427.1"/>
    <property type="molecule type" value="Genomic_DNA"/>
</dbReference>